<evidence type="ECO:0000313" key="2">
    <source>
        <dbReference type="WBParaSite" id="ES5_v2.g16788.t1"/>
    </source>
</evidence>
<reference evidence="2" key="1">
    <citation type="submission" date="2022-11" db="UniProtKB">
        <authorList>
            <consortium name="WormBaseParasite"/>
        </authorList>
    </citation>
    <scope>IDENTIFICATION</scope>
</reference>
<protein>
    <submittedName>
        <fullName evidence="2">CHK kinase-like domain-containing protein</fullName>
    </submittedName>
</protein>
<organism evidence="1 2">
    <name type="scientific">Panagrolaimus sp. ES5</name>
    <dbReference type="NCBI Taxonomy" id="591445"/>
    <lineage>
        <taxon>Eukaryota</taxon>
        <taxon>Metazoa</taxon>
        <taxon>Ecdysozoa</taxon>
        <taxon>Nematoda</taxon>
        <taxon>Chromadorea</taxon>
        <taxon>Rhabditida</taxon>
        <taxon>Tylenchina</taxon>
        <taxon>Panagrolaimomorpha</taxon>
        <taxon>Panagrolaimoidea</taxon>
        <taxon>Panagrolaimidae</taxon>
        <taxon>Panagrolaimus</taxon>
    </lineage>
</organism>
<evidence type="ECO:0000313" key="1">
    <source>
        <dbReference type="Proteomes" id="UP000887579"/>
    </source>
</evidence>
<name>A0AC34FIM3_9BILA</name>
<accession>A0AC34FIM3</accession>
<sequence>MESNTKKDVVDLSKSINGHSFTNKWLLDSLRTHDKTFIKLHGNRSVKDIIATNISEGLGFVSYVYRCNITFTDAKNDQDFYSTVLKVPTLKELERVQGELEEGYAKQITEVHECECLFYNNFAKILDVPMPKVFKMVEYIHDKQEGCIHMEDISRQGKCISHFENVNLTKIKSFIRNLAHMHKNILCVKDLEWRGKHLKNATLFGDFVESVDMFIDNFLNKCKREEIFRPLVKKYRKFTLNKDYFHYANVQAHKDLNMPSVLVHGDMFAGNIMWRKDEKGDIQNEVAAFIDWQVIHEGSPMSDLSCFLTLCADGVVRRQAEQFAIQYYYDCLVKEFGDASLVPYTVENLQTCYDYLFMSHAFHTMGLTEFMIKALKEPNQTLKDAYYDFSVLKALHAWEDADKLLSGKYKHIYEKYGQQK</sequence>
<proteinExistence type="predicted"/>
<dbReference type="Proteomes" id="UP000887579">
    <property type="component" value="Unplaced"/>
</dbReference>
<dbReference type="WBParaSite" id="ES5_v2.g16788.t1">
    <property type="protein sequence ID" value="ES5_v2.g16788.t1"/>
    <property type="gene ID" value="ES5_v2.g16788"/>
</dbReference>